<keyword evidence="3" id="KW-0808">Transferase</keyword>
<dbReference type="InterPro" id="IPR011126">
    <property type="entry name" value="Hpr_kin/Pase_Hpr_N"/>
</dbReference>
<sequence>MVEISALEIRKYLALEEVYKNCELKDMKITAPKIQKMLGNLVSDAISGNNNCINIMGNEELEYLKKENAEERKRKLKNYFGTSPVFIILSDGINISEIMSFVKAENTDCVILRTAAGFQEINRSLKKVIRKKMRQETVLENTLFLEIFGMGVLIQGDKNLRNSLVLELIKKKHSFISNNGVRVIKYQSNEIFGKNMINDYSKYILKMTSGVEFDILKNFGTAVGRRSKRIDMLLILENWSPKKKFERLGLDEEFEKILDINIPKTIVPIKTGRSLSVIVEAVALNHRLKSMGENSSMTFFDETKKLIGRNKMRAEKISDKKLFLIETFENKAGLKKIAGKESELFIDSPVLYYPVFEASDLQNGIDRLHVFDEDISVRLEKFSDTERTKILEKYFERKISGILINKESSVKNEILKYCEMKNINLYENTDEFNITLDLAEDLLEFEVSPHTTVHGVLMEIYGLGVLITGKSGVGKSETGLELVTRGHRLIADDRVEIVLTPDKILKGYCGEIPYFMELRGVGIVNVKSLYGIGAVKESKSINMVVEIVEDEASEFIGNLTLTESFLEKEIVKKIIHINTGRNTATLVEAVALDYKGKRLEIGGKF</sequence>
<evidence type="ECO:0000259" key="1">
    <source>
        <dbReference type="Pfam" id="PF02603"/>
    </source>
</evidence>
<dbReference type="GO" id="GO:0006109">
    <property type="term" value="P:regulation of carbohydrate metabolic process"/>
    <property type="evidence" value="ECO:0007669"/>
    <property type="project" value="InterPro"/>
</dbReference>
<evidence type="ECO:0000259" key="2">
    <source>
        <dbReference type="Pfam" id="PF07475"/>
    </source>
</evidence>
<dbReference type="STRING" id="526218.Sterm_2617"/>
<dbReference type="InterPro" id="IPR027417">
    <property type="entry name" value="P-loop_NTPase"/>
</dbReference>
<dbReference type="AlphaFoldDB" id="D1AM88"/>
<keyword evidence="3" id="KW-0418">Kinase</keyword>
<dbReference type="Gene3D" id="3.40.1390.20">
    <property type="entry name" value="HprK N-terminal domain-like"/>
    <property type="match status" value="1"/>
</dbReference>
<dbReference type="InterPro" id="IPR011104">
    <property type="entry name" value="Hpr_kin/Pase_C"/>
</dbReference>
<dbReference type="SUPFAM" id="SSF53795">
    <property type="entry name" value="PEP carboxykinase-like"/>
    <property type="match status" value="2"/>
</dbReference>
<dbReference type="SUPFAM" id="SSF75138">
    <property type="entry name" value="HprK N-terminal domain-like"/>
    <property type="match status" value="2"/>
</dbReference>
<name>D1AM88_SEBTE</name>
<reference evidence="4" key="1">
    <citation type="submission" date="2009-09" db="EMBL/GenBank/DDBJ databases">
        <title>The complete chromosome of Sebaldella termitidis ATCC 33386.</title>
        <authorList>
            <consortium name="US DOE Joint Genome Institute (JGI-PGF)"/>
            <person name="Lucas S."/>
            <person name="Copeland A."/>
            <person name="Lapidus A."/>
            <person name="Glavina del Rio T."/>
            <person name="Dalin E."/>
            <person name="Tice H."/>
            <person name="Bruce D."/>
            <person name="Goodwin L."/>
            <person name="Pitluck S."/>
            <person name="Kyrpides N."/>
            <person name="Mavromatis K."/>
            <person name="Ivanova N."/>
            <person name="Mikhailova N."/>
            <person name="Sims D."/>
            <person name="Meincke L."/>
            <person name="Brettin T."/>
            <person name="Detter J.C."/>
            <person name="Han C."/>
            <person name="Larimer F."/>
            <person name="Land M."/>
            <person name="Hauser L."/>
            <person name="Markowitz V."/>
            <person name="Cheng J.F."/>
            <person name="Hugenholtz P."/>
            <person name="Woyke T."/>
            <person name="Wu D."/>
            <person name="Eisen J.A."/>
        </authorList>
    </citation>
    <scope>NUCLEOTIDE SEQUENCE [LARGE SCALE GENOMIC DNA]</scope>
    <source>
        <strain evidence="4">ATCC 33386 / NCTC 11300</strain>
    </source>
</reference>
<evidence type="ECO:0000313" key="3">
    <source>
        <dbReference type="EMBL" id="ACZ09462.1"/>
    </source>
</evidence>
<dbReference type="CDD" id="cd01918">
    <property type="entry name" value="HprK_C"/>
    <property type="match status" value="2"/>
</dbReference>
<dbReference type="EMBL" id="CP001739">
    <property type="protein sequence ID" value="ACZ09462.1"/>
    <property type="molecule type" value="Genomic_DNA"/>
</dbReference>
<dbReference type="RefSeq" id="WP_012862056.1">
    <property type="nucleotide sequence ID" value="NC_013517.1"/>
</dbReference>
<gene>
    <name evidence="3" type="ordered locus">Sterm_2617</name>
</gene>
<dbReference type="InterPro" id="IPR028979">
    <property type="entry name" value="Ser_kin/Pase_Hpr-like_N_sf"/>
</dbReference>
<accession>D1AM88</accession>
<dbReference type="GO" id="GO:0005524">
    <property type="term" value="F:ATP binding"/>
    <property type="evidence" value="ECO:0007669"/>
    <property type="project" value="InterPro"/>
</dbReference>
<dbReference type="GO" id="GO:0000155">
    <property type="term" value="F:phosphorelay sensor kinase activity"/>
    <property type="evidence" value="ECO:0007669"/>
    <property type="project" value="InterPro"/>
</dbReference>
<dbReference type="eggNOG" id="COG1493">
    <property type="taxonomic scope" value="Bacteria"/>
</dbReference>
<dbReference type="Pfam" id="PF07475">
    <property type="entry name" value="Hpr_kinase_C"/>
    <property type="match status" value="2"/>
</dbReference>
<feature type="domain" description="HPr(Ser) kinase/phosphorylase N-terminal" evidence="1">
    <location>
        <begin position="9"/>
        <end position="127"/>
    </location>
</feature>
<keyword evidence="4" id="KW-1185">Reference proteome</keyword>
<evidence type="ECO:0000313" key="4">
    <source>
        <dbReference type="Proteomes" id="UP000000845"/>
    </source>
</evidence>
<reference evidence="3 4" key="2">
    <citation type="journal article" date="2010" name="Stand. Genomic Sci.">
        <title>Complete genome sequence of Sebaldella termitidis type strain (NCTC 11300).</title>
        <authorList>
            <person name="Harmon-Smith M."/>
            <person name="Celia L."/>
            <person name="Chertkov O."/>
            <person name="Lapidus A."/>
            <person name="Copeland A."/>
            <person name="Glavina Del Rio T."/>
            <person name="Nolan M."/>
            <person name="Lucas S."/>
            <person name="Tice H."/>
            <person name="Cheng J.F."/>
            <person name="Han C."/>
            <person name="Detter J.C."/>
            <person name="Bruce D."/>
            <person name="Goodwin L."/>
            <person name="Pitluck S."/>
            <person name="Pati A."/>
            <person name="Liolios K."/>
            <person name="Ivanova N."/>
            <person name="Mavromatis K."/>
            <person name="Mikhailova N."/>
            <person name="Chen A."/>
            <person name="Palaniappan K."/>
            <person name="Land M."/>
            <person name="Hauser L."/>
            <person name="Chang Y.J."/>
            <person name="Jeffries C.D."/>
            <person name="Brettin T."/>
            <person name="Goker M."/>
            <person name="Beck B."/>
            <person name="Bristow J."/>
            <person name="Eisen J.A."/>
            <person name="Markowitz V."/>
            <person name="Hugenholtz P."/>
            <person name="Kyrpides N.C."/>
            <person name="Klenk H.P."/>
            <person name="Chen F."/>
        </authorList>
    </citation>
    <scope>NUCLEOTIDE SEQUENCE [LARGE SCALE GENOMIC DNA]</scope>
    <source>
        <strain evidence="4">ATCC 33386 / NCTC 11300</strain>
    </source>
</reference>
<organism evidence="3 4">
    <name type="scientific">Sebaldella termitidis (strain ATCC 33386 / NCTC 11300)</name>
    <dbReference type="NCBI Taxonomy" id="526218"/>
    <lineage>
        <taxon>Bacteria</taxon>
        <taxon>Fusobacteriati</taxon>
        <taxon>Fusobacteriota</taxon>
        <taxon>Fusobacteriia</taxon>
        <taxon>Fusobacteriales</taxon>
        <taxon>Leptotrichiaceae</taxon>
        <taxon>Sebaldella</taxon>
    </lineage>
</organism>
<dbReference type="HOGENOM" id="CLU_031537_0_0_0"/>
<dbReference type="KEGG" id="str:Sterm_2617"/>
<dbReference type="Gene3D" id="3.40.50.300">
    <property type="entry name" value="P-loop containing nucleotide triphosphate hydrolases"/>
    <property type="match status" value="2"/>
</dbReference>
<dbReference type="Pfam" id="PF02603">
    <property type="entry name" value="Hpr_kinase_N"/>
    <property type="match status" value="1"/>
</dbReference>
<proteinExistence type="predicted"/>
<feature type="domain" description="HPr kinase/phosphorylase C-terminal" evidence="2">
    <location>
        <begin position="142"/>
        <end position="300"/>
    </location>
</feature>
<protein>
    <submittedName>
        <fullName evidence="3">HPr kinase</fullName>
    </submittedName>
</protein>
<dbReference type="Proteomes" id="UP000000845">
    <property type="component" value="Chromosome"/>
</dbReference>
<dbReference type="PANTHER" id="PTHR30305">
    <property type="entry name" value="PROTEIN YJDM-RELATED"/>
    <property type="match status" value="1"/>
</dbReference>
<feature type="domain" description="HPr kinase/phosphorylase C-terminal" evidence="2">
    <location>
        <begin position="447"/>
        <end position="598"/>
    </location>
</feature>
<dbReference type="PANTHER" id="PTHR30305:SF1">
    <property type="entry name" value="HPR KINASE_PHOSPHORYLASE"/>
    <property type="match status" value="1"/>
</dbReference>